<accession>E3N0B0</accession>
<dbReference type="AlphaFoldDB" id="E3N0B0"/>
<dbReference type="HOGENOM" id="CLU_429749_0_0_1"/>
<proteinExistence type="predicted"/>
<feature type="compositionally biased region" description="Low complexity" evidence="1">
    <location>
        <begin position="318"/>
        <end position="337"/>
    </location>
</feature>
<dbReference type="InParanoid" id="E3N0B0"/>
<feature type="region of interest" description="Disordered" evidence="1">
    <location>
        <begin position="315"/>
        <end position="369"/>
    </location>
</feature>
<keyword evidence="3" id="KW-1185">Reference proteome</keyword>
<dbReference type="eggNOG" id="ENOG502TJMF">
    <property type="taxonomic scope" value="Eukaryota"/>
</dbReference>
<dbReference type="EMBL" id="DS268504">
    <property type="protein sequence ID" value="EFP13265.1"/>
    <property type="molecule type" value="Genomic_DNA"/>
</dbReference>
<feature type="region of interest" description="Disordered" evidence="1">
    <location>
        <begin position="1"/>
        <end position="27"/>
    </location>
</feature>
<feature type="compositionally biased region" description="Basic and acidic residues" evidence="1">
    <location>
        <begin position="11"/>
        <end position="23"/>
    </location>
</feature>
<dbReference type="OrthoDB" id="5909098at2759"/>
<sequence>MLPIHNIPQDQGRRQVNDDRIPQLDEGPPIIIPPLPIPDIVIVALRHGIYPPHEEWVGELLRRSPYLNTPIVRRFLHGSLRIYMPRAQAREPNEGRCATCGSNWWGMPTIPHSTPQCPVPQQYRLVFQATNSRALCFGCRGQSEAHNWCRNANEYCRQCREAGRGERRHHPISGICHLSDDEITERFRTYRIEYYRRVKEESEQEPFRIRFPNDEPLPEAPPAYNTYLGQKAMVVNAEATGGVEYAPASEYAGLVQISQREERERVDQTLLRLQKDFYKDPLTWAGATEEVRIQIEAHRDAIRRHDRRRLRIAERQRNQGNQQQEAAPEEGQQNAQQVPQHQGIPDQQAEAARGERQQEAPVAPQPQEPNGELHQVQELVPQHQMDHQDEIANRAVLQALQEETPASERQYVEFMLTTTMRTGALENLRIQIPPRVAANPEQQQARRQQGNPPEEINANWWITRAGKVRELSLVRLPMIKKLVINSGNLVTFRRPTERRAQDQDHQFQVNMAVLRTVINDVAMNVDVDTQAAIPMLQRALSGSRNLPEVFERQENGNRGWMDDYYELLLSIGCVVVLSGRPVQTQMTGVHTEFIRAYGWRIPYVIPDVEFYLDTPQQHRLTFYKLLTVSFAQQLDDDE</sequence>
<protein>
    <submittedName>
        <fullName evidence="2">Uncharacterized protein</fullName>
    </submittedName>
</protein>
<dbReference type="Proteomes" id="UP000008281">
    <property type="component" value="Unassembled WGS sequence"/>
</dbReference>
<reference evidence="2" key="1">
    <citation type="submission" date="2007-07" db="EMBL/GenBank/DDBJ databases">
        <title>PCAP assembly of the Caenorhabditis remanei genome.</title>
        <authorList>
            <consortium name="The Caenorhabditis remanei Sequencing Consortium"/>
            <person name="Wilson R.K."/>
        </authorList>
    </citation>
    <scope>NUCLEOTIDE SEQUENCE [LARGE SCALE GENOMIC DNA]</scope>
    <source>
        <strain evidence="2">PB4641</strain>
    </source>
</reference>
<name>E3N0B0_CAERE</name>
<evidence type="ECO:0000313" key="2">
    <source>
        <dbReference type="EMBL" id="EFP13265.1"/>
    </source>
</evidence>
<organism evidence="3">
    <name type="scientific">Caenorhabditis remanei</name>
    <name type="common">Caenorhabditis vulgaris</name>
    <dbReference type="NCBI Taxonomy" id="31234"/>
    <lineage>
        <taxon>Eukaryota</taxon>
        <taxon>Metazoa</taxon>
        <taxon>Ecdysozoa</taxon>
        <taxon>Nematoda</taxon>
        <taxon>Chromadorea</taxon>
        <taxon>Rhabditida</taxon>
        <taxon>Rhabditina</taxon>
        <taxon>Rhabditomorpha</taxon>
        <taxon>Rhabditoidea</taxon>
        <taxon>Rhabditidae</taxon>
        <taxon>Peloderinae</taxon>
        <taxon>Caenorhabditis</taxon>
    </lineage>
</organism>
<evidence type="ECO:0000313" key="3">
    <source>
        <dbReference type="Proteomes" id="UP000008281"/>
    </source>
</evidence>
<evidence type="ECO:0000256" key="1">
    <source>
        <dbReference type="SAM" id="MobiDB-lite"/>
    </source>
</evidence>
<gene>
    <name evidence="2" type="ORF">CRE_12217</name>
</gene>